<sequence>MVRICMLTLFLLTTQFHWSYTHGSSDTVRKAYIVYMGEAPQSKSSAINLHHNLLSSVVSDDPIAKQSYIYSYTKSFNAFAANLLPQEVQRLQENENVVSVFPSKIRKLHTTRSWDFLGMPQSVKRNHQIESNIIVGVLDTGIYINAPSFDDKGFGPPPSKWKGTCQVGGHFTSCNNKVIGARFYSHDAPIPNSNPSPLDDDGHGSHTSSTIAGASIAGASLYGLAKGTARGGVPSARIAMYKVCWAGGCNDINILAGLDDAISDGVDLISISIGGISDSYFEDPISIGAFHALKKGILTTCSAGNDGPSLYTVVNTAPWILTVGASGMDRQFRSLVKVGNGIQTDGFSINTFSPKRRLYPLTSAAKSANASLTRGHSPWLCDEESLDAKKVKGKIVLCKEGLIQDYVKPLGVSGVIVSLDQQQDSGFTFIIPATFVDTNFGDKIDTYVNSTKNPQAIIYKSRAVRNAASPFVASFSSRGPNTLSSTIIKPDIMAPGIDILAAYSKLASVTGDLEDNRFDVYNIISGTSMACPHVTASAAYIKTFHPRWSPAAIKSALMTTASELKIKDVQAELAYGAGQIDPIRAVDPGLIYDLSKVDYIRFLCNEGYSGTALRLFTEGNTNCSSIPNIGGHDALNYPSMYLQLNNPKSSISAIFHRTVKNVGSKKAIYKATVKAPANLKVTVVPKELAFSHLNEKKSFTVVIQGPPLKNITSVSASLEWSDAKHRVRSPILIFLAN</sequence>
<dbReference type="InterPro" id="IPR000209">
    <property type="entry name" value="Peptidase_S8/S53_dom"/>
</dbReference>
<dbReference type="AlphaFoldDB" id="A0A7N2KM38"/>
<dbReference type="Pfam" id="PF00082">
    <property type="entry name" value="Peptidase_S8"/>
    <property type="match status" value="1"/>
</dbReference>
<evidence type="ECO:0000313" key="14">
    <source>
        <dbReference type="EnsemblPlants" id="QL01p013125:mrna"/>
    </source>
</evidence>
<feature type="domain" description="Inhibitor I9" evidence="12">
    <location>
        <begin position="32"/>
        <end position="109"/>
    </location>
</feature>
<evidence type="ECO:0008006" key="16">
    <source>
        <dbReference type="Google" id="ProtNLM"/>
    </source>
</evidence>
<comment type="similarity">
    <text evidence="2 9">Belongs to the peptidase S8 family.</text>
</comment>
<name>A0A7N2KM38_QUELO</name>
<evidence type="ECO:0000256" key="3">
    <source>
        <dbReference type="ARBA" id="ARBA00022525"/>
    </source>
</evidence>
<dbReference type="CDD" id="cd02120">
    <property type="entry name" value="PA_subtilisin_like"/>
    <property type="match status" value="1"/>
</dbReference>
<feature type="active site" description="Charge relay system" evidence="8 9">
    <location>
        <position position="203"/>
    </location>
</feature>
<dbReference type="CDD" id="cd04852">
    <property type="entry name" value="Peptidases_S8_3"/>
    <property type="match status" value="1"/>
</dbReference>
<dbReference type="InterPro" id="IPR041469">
    <property type="entry name" value="Subtilisin-like_FN3"/>
</dbReference>
<dbReference type="InParanoid" id="A0A7N2KM38"/>
<feature type="signal peptide" evidence="10">
    <location>
        <begin position="1"/>
        <end position="23"/>
    </location>
</feature>
<evidence type="ECO:0000256" key="9">
    <source>
        <dbReference type="PROSITE-ProRule" id="PRU01240"/>
    </source>
</evidence>
<dbReference type="Pfam" id="PF17766">
    <property type="entry name" value="fn3_6"/>
    <property type="match status" value="1"/>
</dbReference>
<dbReference type="InterPro" id="IPR045051">
    <property type="entry name" value="SBT"/>
</dbReference>
<feature type="domain" description="Peptidase S8/S53" evidence="11">
    <location>
        <begin position="131"/>
        <end position="578"/>
    </location>
</feature>
<dbReference type="InterPro" id="IPR036852">
    <property type="entry name" value="Peptidase_S8/S53_dom_sf"/>
</dbReference>
<dbReference type="SUPFAM" id="SSF52743">
    <property type="entry name" value="Subtilisin-like"/>
    <property type="match status" value="1"/>
</dbReference>
<feature type="active site" description="Charge relay system" evidence="8 9">
    <location>
        <position position="528"/>
    </location>
</feature>
<dbReference type="GO" id="GO:0004252">
    <property type="term" value="F:serine-type endopeptidase activity"/>
    <property type="evidence" value="ECO:0007669"/>
    <property type="project" value="UniProtKB-UniRule"/>
</dbReference>
<dbReference type="PRINTS" id="PR00723">
    <property type="entry name" value="SUBTILISIN"/>
</dbReference>
<dbReference type="PANTHER" id="PTHR10795">
    <property type="entry name" value="PROPROTEIN CONVERTASE SUBTILISIN/KEXIN"/>
    <property type="match status" value="1"/>
</dbReference>
<keyword evidence="7 9" id="KW-0720">Serine protease</keyword>
<proteinExistence type="inferred from homology"/>
<dbReference type="FunFam" id="3.40.50.200:FF:000006">
    <property type="entry name" value="Subtilisin-like protease SBT1.5"/>
    <property type="match status" value="1"/>
</dbReference>
<dbReference type="GO" id="GO:0005576">
    <property type="term" value="C:extracellular region"/>
    <property type="evidence" value="ECO:0007669"/>
    <property type="project" value="UniProtKB-SubCell"/>
</dbReference>
<dbReference type="Gene3D" id="3.30.70.80">
    <property type="entry name" value="Peptidase S8 propeptide/proteinase inhibitor I9"/>
    <property type="match status" value="1"/>
</dbReference>
<evidence type="ECO:0000256" key="6">
    <source>
        <dbReference type="ARBA" id="ARBA00022801"/>
    </source>
</evidence>
<feature type="chain" id="PRO_5029916681" description="Cucumisin" evidence="10">
    <location>
        <begin position="24"/>
        <end position="737"/>
    </location>
</feature>
<dbReference type="InterPro" id="IPR015500">
    <property type="entry name" value="Peptidase_S8_subtilisin-rel"/>
</dbReference>
<evidence type="ECO:0000256" key="4">
    <source>
        <dbReference type="ARBA" id="ARBA00022670"/>
    </source>
</evidence>
<evidence type="ECO:0000256" key="10">
    <source>
        <dbReference type="SAM" id="SignalP"/>
    </source>
</evidence>
<evidence type="ECO:0000256" key="5">
    <source>
        <dbReference type="ARBA" id="ARBA00022729"/>
    </source>
</evidence>
<keyword evidence="3" id="KW-0964">Secreted</keyword>
<dbReference type="EMBL" id="LRBV02000001">
    <property type="status" value="NOT_ANNOTATED_CDS"/>
    <property type="molecule type" value="Genomic_DNA"/>
</dbReference>
<comment type="subcellular location">
    <subcellularLocation>
        <location evidence="1">Secreted</location>
    </subcellularLocation>
</comment>
<evidence type="ECO:0000313" key="15">
    <source>
        <dbReference type="Proteomes" id="UP000594261"/>
    </source>
</evidence>
<evidence type="ECO:0000259" key="13">
    <source>
        <dbReference type="Pfam" id="PF17766"/>
    </source>
</evidence>
<dbReference type="InterPro" id="IPR023828">
    <property type="entry name" value="Peptidase_S8_Ser-AS"/>
</dbReference>
<dbReference type="InterPro" id="IPR037045">
    <property type="entry name" value="S8pro/Inhibitor_I9_sf"/>
</dbReference>
<dbReference type="Gramene" id="QL01p013125:mrna">
    <property type="protein sequence ID" value="QL01p013125:mrna"/>
    <property type="gene ID" value="QL01p013125"/>
</dbReference>
<keyword evidence="5 10" id="KW-0732">Signal</keyword>
<evidence type="ECO:0000256" key="1">
    <source>
        <dbReference type="ARBA" id="ARBA00004613"/>
    </source>
</evidence>
<evidence type="ECO:0000259" key="12">
    <source>
        <dbReference type="Pfam" id="PF05922"/>
    </source>
</evidence>
<protein>
    <recommendedName>
        <fullName evidence="16">Cucumisin</fullName>
    </recommendedName>
</protein>
<dbReference type="Pfam" id="PF05922">
    <property type="entry name" value="Inhibitor_I9"/>
    <property type="match status" value="1"/>
</dbReference>
<dbReference type="GO" id="GO:0006508">
    <property type="term" value="P:proteolysis"/>
    <property type="evidence" value="ECO:0007669"/>
    <property type="project" value="UniProtKB-KW"/>
</dbReference>
<dbReference type="InterPro" id="IPR010259">
    <property type="entry name" value="S8pro/Inhibitor_I9"/>
</dbReference>
<evidence type="ECO:0000256" key="7">
    <source>
        <dbReference type="ARBA" id="ARBA00022825"/>
    </source>
</evidence>
<accession>A0A7N2KM38</accession>
<dbReference type="Gene3D" id="3.40.50.200">
    <property type="entry name" value="Peptidase S8/S53 domain"/>
    <property type="match status" value="1"/>
</dbReference>
<dbReference type="GO" id="GO:0009609">
    <property type="term" value="P:response to symbiotic bacterium"/>
    <property type="evidence" value="ECO:0007669"/>
    <property type="project" value="UniProtKB-ARBA"/>
</dbReference>
<evidence type="ECO:0000259" key="11">
    <source>
        <dbReference type="Pfam" id="PF00082"/>
    </source>
</evidence>
<evidence type="ECO:0000256" key="2">
    <source>
        <dbReference type="ARBA" id="ARBA00011073"/>
    </source>
</evidence>
<dbReference type="PROSITE" id="PS00138">
    <property type="entry name" value="SUBTILASE_SER"/>
    <property type="match status" value="1"/>
</dbReference>
<dbReference type="FunFam" id="3.30.70.80:FF:000002">
    <property type="entry name" value="Subtilisin-like protease SBT5.3"/>
    <property type="match status" value="1"/>
</dbReference>
<keyword evidence="6 9" id="KW-0378">Hydrolase</keyword>
<dbReference type="PROSITE" id="PS51892">
    <property type="entry name" value="SUBTILASE"/>
    <property type="match status" value="1"/>
</dbReference>
<dbReference type="Gene3D" id="3.50.30.30">
    <property type="match status" value="1"/>
</dbReference>
<dbReference type="InterPro" id="IPR034197">
    <property type="entry name" value="Peptidases_S8_3"/>
</dbReference>
<feature type="domain" description="Subtilisin-like protease fibronectin type-III" evidence="13">
    <location>
        <begin position="635"/>
        <end position="733"/>
    </location>
</feature>
<reference evidence="14" key="2">
    <citation type="submission" date="2021-01" db="UniProtKB">
        <authorList>
            <consortium name="EnsemblPlants"/>
        </authorList>
    </citation>
    <scope>IDENTIFICATION</scope>
</reference>
<evidence type="ECO:0000256" key="8">
    <source>
        <dbReference type="PIRSR" id="PIRSR615500-1"/>
    </source>
</evidence>
<feature type="active site" description="Charge relay system" evidence="8 9">
    <location>
        <position position="139"/>
    </location>
</feature>
<organism evidence="14 15">
    <name type="scientific">Quercus lobata</name>
    <name type="common">Valley oak</name>
    <dbReference type="NCBI Taxonomy" id="97700"/>
    <lineage>
        <taxon>Eukaryota</taxon>
        <taxon>Viridiplantae</taxon>
        <taxon>Streptophyta</taxon>
        <taxon>Embryophyta</taxon>
        <taxon>Tracheophyta</taxon>
        <taxon>Spermatophyta</taxon>
        <taxon>Magnoliopsida</taxon>
        <taxon>eudicotyledons</taxon>
        <taxon>Gunneridae</taxon>
        <taxon>Pentapetalae</taxon>
        <taxon>rosids</taxon>
        <taxon>fabids</taxon>
        <taxon>Fagales</taxon>
        <taxon>Fagaceae</taxon>
        <taxon>Quercus</taxon>
    </lineage>
</organism>
<reference evidence="14 15" key="1">
    <citation type="journal article" date="2016" name="G3 (Bethesda)">
        <title>First Draft Assembly and Annotation of the Genome of a California Endemic Oak Quercus lobata Nee (Fagaceae).</title>
        <authorList>
            <person name="Sork V.L."/>
            <person name="Fitz-Gibbon S.T."/>
            <person name="Puiu D."/>
            <person name="Crepeau M."/>
            <person name="Gugger P.F."/>
            <person name="Sherman R."/>
            <person name="Stevens K."/>
            <person name="Langley C.H."/>
            <person name="Pellegrini M."/>
            <person name="Salzberg S.L."/>
        </authorList>
    </citation>
    <scope>NUCLEOTIDE SEQUENCE [LARGE SCALE GENOMIC DNA]</scope>
    <source>
        <strain evidence="14 15">cv. SW786</strain>
    </source>
</reference>
<keyword evidence="4 9" id="KW-0645">Protease</keyword>
<dbReference type="Proteomes" id="UP000594261">
    <property type="component" value="Chromosome 1"/>
</dbReference>
<dbReference type="OMA" id="SASLEWI"/>
<dbReference type="Gene3D" id="2.60.40.2310">
    <property type="match status" value="1"/>
</dbReference>
<keyword evidence="15" id="KW-1185">Reference proteome</keyword>
<dbReference type="EnsemblPlants" id="QL01p013125:mrna">
    <property type="protein sequence ID" value="QL01p013125:mrna"/>
    <property type="gene ID" value="QL01p013125"/>
</dbReference>